<evidence type="ECO:0000313" key="2">
    <source>
        <dbReference type="Proteomes" id="UP000222198"/>
    </source>
</evidence>
<dbReference type="Proteomes" id="UP000222198">
    <property type="component" value="Segment"/>
</dbReference>
<proteinExistence type="predicted"/>
<name>A0A192Y9S6_9CAUD</name>
<evidence type="ECO:0000313" key="1">
    <source>
        <dbReference type="EMBL" id="ANM46298.1"/>
    </source>
</evidence>
<accession>A0A192Y9S6</accession>
<protein>
    <submittedName>
        <fullName evidence="1">Uncharacterized protein</fullName>
    </submittedName>
</protein>
<dbReference type="EMBL" id="KX159477">
    <property type="protein sequence ID" value="ANM46298.1"/>
    <property type="molecule type" value="Genomic_DNA"/>
</dbReference>
<organism evidence="1 2">
    <name type="scientific">Mycobacterium phage Gattaca</name>
    <dbReference type="NCBI Taxonomy" id="1852567"/>
    <lineage>
        <taxon>Viruses</taxon>
        <taxon>Duplodnaviria</taxon>
        <taxon>Heunggongvirae</taxon>
        <taxon>Uroviricota</taxon>
        <taxon>Caudoviricetes</taxon>
        <taxon>Marvinvirus</taxon>
        <taxon>Marvinvirus mosmoris</taxon>
    </lineage>
</organism>
<sequence>MSGFSHRITECTCAHAPKHHKQSGACRPGCPCNAGYAKADRKRRANA</sequence>
<reference evidence="1 2" key="1">
    <citation type="submission" date="2016-04" db="EMBL/GenBank/DDBJ databases">
        <authorList>
            <person name="Bruce A."/>
            <person name="Drouin J."/>
            <person name="Katon D."/>
            <person name="Mills M."/>
            <person name="Zegers G."/>
            <person name="Page S.T."/>
            <person name="Bradley K.W."/>
            <person name="Asai D.J."/>
            <person name="Bowman C.A."/>
            <person name="Russell D.A."/>
            <person name="Pope W.H."/>
            <person name="Jacobs-Sera D."/>
            <person name="Hendrix R.W."/>
            <person name="Hatfull G.F."/>
        </authorList>
    </citation>
    <scope>NUCLEOTIDE SEQUENCE [LARGE SCALE GENOMIC DNA]</scope>
</reference>
<gene>
    <name evidence="1" type="ORF">SEA_GATTACA_76</name>
</gene>